<dbReference type="InterPro" id="IPR011993">
    <property type="entry name" value="PH-like_dom_sf"/>
</dbReference>
<dbReference type="KEGG" id="aplc:110983868"/>
<feature type="compositionally biased region" description="Basic and acidic residues" evidence="3">
    <location>
        <begin position="515"/>
        <end position="536"/>
    </location>
</feature>
<dbReference type="OMA" id="RESYQAR"/>
<feature type="region of interest" description="Disordered" evidence="3">
    <location>
        <begin position="439"/>
        <end position="648"/>
    </location>
</feature>
<dbReference type="RefSeq" id="XP_022099186.1">
    <property type="nucleotide sequence ID" value="XM_022243494.1"/>
</dbReference>
<evidence type="ECO:0000313" key="10">
    <source>
        <dbReference type="RefSeq" id="XP_022099188.1"/>
    </source>
</evidence>
<dbReference type="PROSITE" id="PS01179">
    <property type="entry name" value="PID"/>
    <property type="match status" value="1"/>
</dbReference>
<evidence type="ECO:0000313" key="6">
    <source>
        <dbReference type="RefSeq" id="XP_022099184.1"/>
    </source>
</evidence>
<dbReference type="RefSeq" id="XP_022099187.1">
    <property type="nucleotide sequence ID" value="XM_022243495.1"/>
</dbReference>
<feature type="compositionally biased region" description="Basic residues" evidence="3">
    <location>
        <begin position="575"/>
        <end position="586"/>
    </location>
</feature>
<feature type="compositionally biased region" description="Acidic residues" evidence="3">
    <location>
        <begin position="481"/>
        <end position="490"/>
    </location>
</feature>
<feature type="region of interest" description="Disordered" evidence="3">
    <location>
        <begin position="665"/>
        <end position="729"/>
    </location>
</feature>
<dbReference type="GO" id="GO:0050998">
    <property type="term" value="F:nitric-oxide synthase binding"/>
    <property type="evidence" value="ECO:0007669"/>
    <property type="project" value="TreeGrafter"/>
</dbReference>
<dbReference type="FunFam" id="2.30.29.30:FF:000124">
    <property type="entry name" value="carboxyl-terminal PDZ ligand of neuronal nitric oxide synthase protein-like"/>
    <property type="match status" value="1"/>
</dbReference>
<evidence type="ECO:0000256" key="2">
    <source>
        <dbReference type="SAM" id="Coils"/>
    </source>
</evidence>
<evidence type="ECO:0000313" key="7">
    <source>
        <dbReference type="RefSeq" id="XP_022099185.1"/>
    </source>
</evidence>
<feature type="region of interest" description="Disordered" evidence="3">
    <location>
        <begin position="173"/>
        <end position="227"/>
    </location>
</feature>
<keyword evidence="5" id="KW-1185">Reference proteome</keyword>
<feature type="compositionally biased region" description="Acidic residues" evidence="3">
    <location>
        <begin position="696"/>
        <end position="705"/>
    </location>
</feature>
<name>A0A8B7Z0Q5_ACAPL</name>
<dbReference type="RefSeq" id="XP_022099189.1">
    <property type="nucleotide sequence ID" value="XM_022243497.1"/>
</dbReference>
<dbReference type="RefSeq" id="XP_022099184.1">
    <property type="nucleotide sequence ID" value="XM_022243492.1"/>
</dbReference>
<feature type="compositionally biased region" description="Low complexity" evidence="3">
    <location>
        <begin position="588"/>
        <end position="600"/>
    </location>
</feature>
<proteinExistence type="predicted"/>
<evidence type="ECO:0000313" key="5">
    <source>
        <dbReference type="Proteomes" id="UP000694845"/>
    </source>
</evidence>
<dbReference type="RefSeq" id="XP_022099185.1">
    <property type="nucleotide sequence ID" value="XM_022243493.1"/>
</dbReference>
<feature type="compositionally biased region" description="Polar residues" evidence="3">
    <location>
        <begin position="625"/>
        <end position="648"/>
    </location>
</feature>
<dbReference type="Proteomes" id="UP000694845">
    <property type="component" value="Unplaced"/>
</dbReference>
<feature type="domain" description="PID" evidence="4">
    <location>
        <begin position="30"/>
        <end position="167"/>
    </location>
</feature>
<sequence>MPSKKNKYNLVEDAFDTRIPLHSEEAFQHGIAFSAKYIGTLDVPRPSSRMEIVTAMRRIRYEFKAKAIRKKKVVLTISVDGIKVTLRKKKKKKKSWDWDDEKLLIMHHPVYRVFYVSHDSQDLKIFSYIARDGQTNIFKCNVFKSHKKSQAMRIVRSIGQAFEVCHKLSIQHASTTGDGQADGESDKQGEEQATEPSPSHKRAVDGGNEAKPRPLSADVAKEAPKIDNQEIKMPERPASAQPEMMSKHPFFISHSQQRFSAFVPPVSMGYDDPSMSHMASLSLYHQRQLLQQQLQQQEAQTQVALAQVQLLKDQLSAETSARMESQARIHQLMVHNRELLMHQQELVLHIQELEMKLSGTSPSPGNPFTNMQQTPTAQPMAQPTAQPAEVTIPKPGDVLLPEFPLLADSLPFDLVDRNTEEPEPEDLFDNYEAIKKHREETNQMNISQKQAGDRSSGSTSDSNNDIFGRGPTLPDGHNADDYDDLNESQEELVTTSLKKLNILSDPPEGDSFGPAERDMFETPTIERPKKMGRERASTPNDGVRVIVPVPMQDSTGNKLELNVSPLAEAPASKSPKQRRRHPHSSKPQRQQQQKQQQEEQYPNLFEISTNNNSSGLTDSSGTLTERSPLNINFNHNSQGQSLSDSRLTNASNHFSQPVLHSTSLSIHSPGALSEGSLSPHGNELSIPETKLHISFSDDENTENSEDSGVPRPPRALEALNFDELEVLET</sequence>
<dbReference type="InterPro" id="IPR006020">
    <property type="entry name" value="PTB/PI_dom"/>
</dbReference>
<dbReference type="Gene3D" id="2.30.29.30">
    <property type="entry name" value="Pleckstrin-homology domain (PH domain)/Phosphotyrosine-binding domain (PTB)"/>
    <property type="match status" value="1"/>
</dbReference>
<feature type="compositionally biased region" description="Basic and acidic residues" evidence="3">
    <location>
        <begin position="202"/>
        <end position="212"/>
    </location>
</feature>
<feature type="compositionally biased region" description="Low complexity" evidence="3">
    <location>
        <begin position="371"/>
        <end position="384"/>
    </location>
</feature>
<evidence type="ECO:0000313" key="8">
    <source>
        <dbReference type="RefSeq" id="XP_022099186.1"/>
    </source>
</evidence>
<dbReference type="Pfam" id="PF00640">
    <property type="entry name" value="PID"/>
    <property type="match status" value="1"/>
</dbReference>
<reference evidence="6 7" key="1">
    <citation type="submission" date="2025-04" db="UniProtKB">
        <authorList>
            <consortium name="RefSeq"/>
        </authorList>
    </citation>
    <scope>IDENTIFICATION</scope>
</reference>
<dbReference type="CDD" id="cd01270">
    <property type="entry name" value="PTB_CAPON-like"/>
    <property type="match status" value="1"/>
</dbReference>
<feature type="coiled-coil region" evidence="2">
    <location>
        <begin position="287"/>
        <end position="314"/>
    </location>
</feature>
<feature type="region of interest" description="Disordered" evidence="3">
    <location>
        <begin position="359"/>
        <end position="384"/>
    </location>
</feature>
<protein>
    <submittedName>
        <fullName evidence="6 7">Carboxyl-terminal PDZ ligand of neuronal nitric oxide synthase protein-like isoform X1</fullName>
    </submittedName>
</protein>
<dbReference type="RefSeq" id="XP_022099188.1">
    <property type="nucleotide sequence ID" value="XM_022243496.1"/>
</dbReference>
<feature type="compositionally biased region" description="Polar residues" evidence="3">
    <location>
        <begin position="442"/>
        <end position="465"/>
    </location>
</feature>
<dbReference type="OrthoDB" id="10030336at2759"/>
<accession>A0A8B7Z0Q5</accession>
<feature type="compositionally biased region" description="Low complexity" evidence="3">
    <location>
        <begin position="608"/>
        <end position="624"/>
    </location>
</feature>
<organism evidence="5 6">
    <name type="scientific">Acanthaster planci</name>
    <name type="common">Crown-of-thorns starfish</name>
    <dbReference type="NCBI Taxonomy" id="133434"/>
    <lineage>
        <taxon>Eukaryota</taxon>
        <taxon>Metazoa</taxon>
        <taxon>Echinodermata</taxon>
        <taxon>Eleutherozoa</taxon>
        <taxon>Asterozoa</taxon>
        <taxon>Asteroidea</taxon>
        <taxon>Valvatacea</taxon>
        <taxon>Valvatida</taxon>
        <taxon>Acanthasteridae</taxon>
        <taxon>Acanthaster</taxon>
    </lineage>
</organism>
<feature type="compositionally biased region" description="Acidic residues" evidence="3">
    <location>
        <begin position="720"/>
        <end position="729"/>
    </location>
</feature>
<dbReference type="InterPro" id="IPR051133">
    <property type="entry name" value="Adapter_Engulfment-Domain"/>
</dbReference>
<dbReference type="GeneID" id="110983868"/>
<dbReference type="SMART" id="SM00462">
    <property type="entry name" value="PTB"/>
    <property type="match status" value="1"/>
</dbReference>
<dbReference type="PANTHER" id="PTHR11232:SF17">
    <property type="entry name" value="CAPON-LIKE PROTEIN"/>
    <property type="match status" value="1"/>
</dbReference>
<dbReference type="AlphaFoldDB" id="A0A8B7Z0Q5"/>
<feature type="compositionally biased region" description="Polar residues" evidence="3">
    <location>
        <begin position="359"/>
        <end position="370"/>
    </location>
</feature>
<evidence type="ECO:0000313" key="11">
    <source>
        <dbReference type="RefSeq" id="XP_022099189.1"/>
    </source>
</evidence>
<evidence type="ECO:0000256" key="1">
    <source>
        <dbReference type="ARBA" id="ARBA00023054"/>
    </source>
</evidence>
<evidence type="ECO:0000313" key="9">
    <source>
        <dbReference type="RefSeq" id="XP_022099187.1"/>
    </source>
</evidence>
<dbReference type="SUPFAM" id="SSF50729">
    <property type="entry name" value="PH domain-like"/>
    <property type="match status" value="1"/>
</dbReference>
<keyword evidence="1 2" id="KW-0175">Coiled coil</keyword>
<evidence type="ECO:0000256" key="3">
    <source>
        <dbReference type="SAM" id="MobiDB-lite"/>
    </source>
</evidence>
<dbReference type="PANTHER" id="PTHR11232">
    <property type="entry name" value="PHOSPHOTYROSINE INTERACTION DOMAIN-CONTAINING FAMILY MEMBER"/>
    <property type="match status" value="1"/>
</dbReference>
<gene>
    <name evidence="6 7 8 9 10 11" type="primary">LOC110983868</name>
</gene>
<evidence type="ECO:0000259" key="4">
    <source>
        <dbReference type="PROSITE" id="PS01179"/>
    </source>
</evidence>